<evidence type="ECO:0000313" key="2">
    <source>
        <dbReference type="Proteomes" id="UP000574390"/>
    </source>
</evidence>
<proteinExistence type="predicted"/>
<feature type="non-terminal residue" evidence="1">
    <location>
        <position position="1"/>
    </location>
</feature>
<reference evidence="1 2" key="1">
    <citation type="submission" date="2020-04" db="EMBL/GenBank/DDBJ databases">
        <title>Perkinsus olseni comparative genomics.</title>
        <authorList>
            <person name="Bogema D.R."/>
        </authorList>
    </citation>
    <scope>NUCLEOTIDE SEQUENCE [LARGE SCALE GENOMIC DNA]</scope>
    <source>
        <strain evidence="1">ATCC PRA-205</strain>
    </source>
</reference>
<accession>A0A7J6U8A1</accession>
<organism evidence="1 2">
    <name type="scientific">Perkinsus olseni</name>
    <name type="common">Perkinsus atlanticus</name>
    <dbReference type="NCBI Taxonomy" id="32597"/>
    <lineage>
        <taxon>Eukaryota</taxon>
        <taxon>Sar</taxon>
        <taxon>Alveolata</taxon>
        <taxon>Perkinsozoa</taxon>
        <taxon>Perkinsea</taxon>
        <taxon>Perkinsida</taxon>
        <taxon>Perkinsidae</taxon>
        <taxon>Perkinsus</taxon>
    </lineage>
</organism>
<comment type="caution">
    <text evidence="1">The sequence shown here is derived from an EMBL/GenBank/DDBJ whole genome shotgun (WGS) entry which is preliminary data.</text>
</comment>
<evidence type="ECO:0000313" key="1">
    <source>
        <dbReference type="EMBL" id="KAF4753352.1"/>
    </source>
</evidence>
<gene>
    <name evidence="1" type="ORF">FOZ62_030010</name>
</gene>
<sequence length="674" mass="73181">RDGVYGNYTARWSQDHIRILSPGGRCTSSDYNPRGTAIGFKVGCPSTSLESCTEVTSYHNIPLYTYRSKDDPYLPRILKIDASGLGSTVLHFNGSISSIINTGDLILLDPDVITIGGKSSIATSGGSTLTPLERWRIYKLAGRGPYADTLKAMLRGDPDQSCGSNSDCNDHITGHRVTVLSSTTVSIPIGFGPSDPEFAFNLSGVHPAAGHWEIHSKAWTSKSLRATRTLEDLVVCWGTVDEEEGDGNTIRRYEVHLRAVQSPAVAVSFTPAHADEAPQHRQSYPKARLQLRIVFSNLDVVEPYMTSTMSPLLAMQQYEGLLGPNASIYNLSTIVSATSNMSSPFPRDEEVPASRASVSICGDMFTELWSSAVSSGFPMPSGGCHYTRSYYDIPVGSSSTEVEDKTPYREFILRFHSDDASEGPDPQPLLRDSCEGADGTVGECHYQLAFNVKVSQRITTGQSHVHIYYECVDDDDSGACGVDNVSTEGGSIYRVFDHGSAATSLTTKSPPSEMTHARWDMHLGGGITIVGTDHQPDGVLDLTPSQEAPSHATANFTINLAGSGILSTSRFMLHLWPLTQWNLPATGCRMNCSMHAPHSCGYPTCQFLSLTEHTGSNAISVVFDPRMPPILLNNTCNLTFHDITLPMFTGLFPTRIAAEVSDRDGLHSDFITSK</sequence>
<protein>
    <recommendedName>
        <fullName evidence="3">Protein arginine methyltransferase 10</fullName>
    </recommendedName>
</protein>
<dbReference type="Proteomes" id="UP000574390">
    <property type="component" value="Unassembled WGS sequence"/>
</dbReference>
<name>A0A7J6U8A1_PEROL</name>
<dbReference type="EMBL" id="JABANM010001983">
    <property type="protein sequence ID" value="KAF4753352.1"/>
    <property type="molecule type" value="Genomic_DNA"/>
</dbReference>
<dbReference type="AlphaFoldDB" id="A0A7J6U8A1"/>
<evidence type="ECO:0008006" key="3">
    <source>
        <dbReference type="Google" id="ProtNLM"/>
    </source>
</evidence>
<feature type="non-terminal residue" evidence="1">
    <location>
        <position position="674"/>
    </location>
</feature>